<dbReference type="CDD" id="cd01174">
    <property type="entry name" value="ribokinase"/>
    <property type="match status" value="1"/>
</dbReference>
<dbReference type="HAMAP" id="MF_01987">
    <property type="entry name" value="Ribokinase"/>
    <property type="match status" value="1"/>
</dbReference>
<feature type="binding site" evidence="9">
    <location>
        <position position="233"/>
    </location>
    <ligand>
        <name>K(+)</name>
        <dbReference type="ChEBI" id="CHEBI:29103"/>
    </ligand>
</feature>
<feature type="active site" description="Proton acceptor" evidence="9">
    <location>
        <position position="239"/>
    </location>
</feature>
<dbReference type="InterPro" id="IPR029056">
    <property type="entry name" value="Ribokinase-like"/>
</dbReference>
<comment type="catalytic activity">
    <reaction evidence="9">
        <text>D-ribose + ATP = D-ribose 5-phosphate + ADP + H(+)</text>
        <dbReference type="Rhea" id="RHEA:13697"/>
        <dbReference type="ChEBI" id="CHEBI:15378"/>
        <dbReference type="ChEBI" id="CHEBI:30616"/>
        <dbReference type="ChEBI" id="CHEBI:47013"/>
        <dbReference type="ChEBI" id="CHEBI:78346"/>
        <dbReference type="ChEBI" id="CHEBI:456216"/>
        <dbReference type="EC" id="2.7.1.15"/>
    </reaction>
</comment>
<dbReference type="InterPro" id="IPR011877">
    <property type="entry name" value="Ribokinase"/>
</dbReference>
<keyword evidence="7 9" id="KW-0630">Potassium</keyword>
<dbReference type="Gene3D" id="3.40.1190.20">
    <property type="match status" value="1"/>
</dbReference>
<feature type="binding site" evidence="9">
    <location>
        <position position="176"/>
    </location>
    <ligand>
        <name>ATP</name>
        <dbReference type="ChEBI" id="CHEBI:30616"/>
    </ligand>
</feature>
<comment type="subcellular location">
    <subcellularLocation>
        <location evidence="9">Cytoplasm</location>
    </subcellularLocation>
</comment>
<organism evidence="11 12">
    <name type="scientific">Deinococcus xinjiangensis</name>
    <dbReference type="NCBI Taxonomy" id="457454"/>
    <lineage>
        <taxon>Bacteria</taxon>
        <taxon>Thermotogati</taxon>
        <taxon>Deinococcota</taxon>
        <taxon>Deinococci</taxon>
        <taxon>Deinococcales</taxon>
        <taxon>Deinococcaceae</taxon>
        <taxon>Deinococcus</taxon>
    </lineage>
</organism>
<keyword evidence="6 9" id="KW-0460">Magnesium</keyword>
<evidence type="ECO:0000259" key="10">
    <source>
        <dbReference type="Pfam" id="PF00294"/>
    </source>
</evidence>
<comment type="caution">
    <text evidence="11">The sequence shown here is derived from an EMBL/GenBank/DDBJ whole genome shotgun (WGS) entry which is preliminary data.</text>
</comment>
<comment type="function">
    <text evidence="9">Catalyzes the phosphorylation of ribose at O-5 in a reaction requiring ATP and magnesium. The resulting D-ribose-5-phosphate can then be used either for sythesis of nucleotides, histidine, and tryptophan, or as a component of the pentose phosphate pathway.</text>
</comment>
<reference evidence="11 12" key="1">
    <citation type="submission" date="2024-02" db="EMBL/GenBank/DDBJ databases">
        <title>Deinococcus xinjiangensis NBRC 107630.</title>
        <authorList>
            <person name="Ichikawa N."/>
            <person name="Katano-Makiyama Y."/>
            <person name="Hidaka K."/>
        </authorList>
    </citation>
    <scope>NUCLEOTIDE SEQUENCE [LARGE SCALE GENOMIC DNA]</scope>
    <source>
        <strain evidence="11 12">NBRC 107630</strain>
    </source>
</reference>
<dbReference type="RefSeq" id="WP_353540347.1">
    <property type="nucleotide sequence ID" value="NZ_BAABRN010000001.1"/>
</dbReference>
<protein>
    <recommendedName>
        <fullName evidence="9">Ribokinase</fullName>
        <shortName evidence="9">RK</shortName>
        <ecNumber evidence="9">2.7.1.15</ecNumber>
    </recommendedName>
</protein>
<keyword evidence="1 9" id="KW-0808">Transferase</keyword>
<evidence type="ECO:0000313" key="11">
    <source>
        <dbReference type="EMBL" id="GAA5500360.1"/>
    </source>
</evidence>
<comment type="cofactor">
    <cofactor evidence="9">
        <name>Mg(2+)</name>
        <dbReference type="ChEBI" id="CHEBI:18420"/>
    </cofactor>
    <text evidence="9">Requires a divalent cation, most likely magnesium in vivo, as an electrophilic catalyst to aid phosphoryl group transfer. It is the chelate of the metal and the nucleotide that is the actual substrate.</text>
</comment>
<keyword evidence="3 9" id="KW-0547">Nucleotide-binding</keyword>
<dbReference type="InterPro" id="IPR011611">
    <property type="entry name" value="PfkB_dom"/>
</dbReference>
<dbReference type="SUPFAM" id="SSF53613">
    <property type="entry name" value="Ribokinase-like"/>
    <property type="match status" value="1"/>
</dbReference>
<feature type="binding site" evidence="9">
    <location>
        <position position="235"/>
    </location>
    <ligand>
        <name>K(+)</name>
        <dbReference type="ChEBI" id="CHEBI:29103"/>
    </ligand>
</feature>
<feature type="binding site" evidence="9">
    <location>
        <position position="269"/>
    </location>
    <ligand>
        <name>K(+)</name>
        <dbReference type="ChEBI" id="CHEBI:29103"/>
    </ligand>
</feature>
<evidence type="ECO:0000313" key="12">
    <source>
        <dbReference type="Proteomes" id="UP001458946"/>
    </source>
</evidence>
<evidence type="ECO:0000256" key="4">
    <source>
        <dbReference type="ARBA" id="ARBA00022777"/>
    </source>
</evidence>
<feature type="binding site" evidence="9">
    <location>
        <begin position="37"/>
        <end position="41"/>
    </location>
    <ligand>
        <name>substrate</name>
    </ligand>
</feature>
<feature type="binding site" evidence="9">
    <location>
        <begin position="9"/>
        <end position="11"/>
    </location>
    <ligand>
        <name>substrate</name>
    </ligand>
</feature>
<feature type="binding site" evidence="9">
    <location>
        <begin position="207"/>
        <end position="212"/>
    </location>
    <ligand>
        <name>ATP</name>
        <dbReference type="ChEBI" id="CHEBI:30616"/>
    </ligand>
</feature>
<dbReference type="PANTHER" id="PTHR10584">
    <property type="entry name" value="SUGAR KINASE"/>
    <property type="match status" value="1"/>
</dbReference>
<dbReference type="Proteomes" id="UP001458946">
    <property type="component" value="Unassembled WGS sequence"/>
</dbReference>
<dbReference type="EC" id="2.7.1.15" evidence="9"/>
<comment type="pathway">
    <text evidence="9">Carbohydrate metabolism; D-ribose degradation; D-ribose 5-phosphate from beta-D-ribopyranose: step 2/2.</text>
</comment>
<evidence type="ECO:0000256" key="8">
    <source>
        <dbReference type="ARBA" id="ARBA00023277"/>
    </source>
</evidence>
<feature type="binding site" evidence="9">
    <location>
        <position position="278"/>
    </location>
    <ligand>
        <name>K(+)</name>
        <dbReference type="ChEBI" id="CHEBI:29103"/>
    </ligand>
</feature>
<gene>
    <name evidence="11" type="primary">rbsK_1</name>
    <name evidence="9" type="synonym">rbsK</name>
    <name evidence="11" type="ORF">Dxin01_00080</name>
</gene>
<evidence type="ECO:0000256" key="9">
    <source>
        <dbReference type="HAMAP-Rule" id="MF_01987"/>
    </source>
</evidence>
<dbReference type="Pfam" id="PF00294">
    <property type="entry name" value="PfkB"/>
    <property type="match status" value="1"/>
</dbReference>
<feature type="domain" description="Carbohydrate kinase PfkB" evidence="10">
    <location>
        <begin position="2"/>
        <end position="281"/>
    </location>
</feature>
<feature type="binding site" evidence="9">
    <location>
        <begin position="238"/>
        <end position="239"/>
    </location>
    <ligand>
        <name>ATP</name>
        <dbReference type="ChEBI" id="CHEBI:30616"/>
    </ligand>
</feature>
<dbReference type="PANTHER" id="PTHR10584:SF166">
    <property type="entry name" value="RIBOKINASE"/>
    <property type="match status" value="1"/>
</dbReference>
<feature type="binding site" evidence="9">
    <location>
        <position position="239"/>
    </location>
    <ligand>
        <name>substrate</name>
    </ligand>
</feature>
<comment type="similarity">
    <text evidence="9">Belongs to the carbohydrate kinase PfkB family. Ribokinase subfamily.</text>
</comment>
<comment type="subunit">
    <text evidence="9">Homodimer.</text>
</comment>
<evidence type="ECO:0000256" key="3">
    <source>
        <dbReference type="ARBA" id="ARBA00022741"/>
    </source>
</evidence>
<dbReference type="PRINTS" id="PR00990">
    <property type="entry name" value="RIBOKINASE"/>
</dbReference>
<evidence type="ECO:0000256" key="1">
    <source>
        <dbReference type="ARBA" id="ARBA00022679"/>
    </source>
</evidence>
<evidence type="ECO:0000256" key="7">
    <source>
        <dbReference type="ARBA" id="ARBA00022958"/>
    </source>
</evidence>
<evidence type="ECO:0000256" key="5">
    <source>
        <dbReference type="ARBA" id="ARBA00022840"/>
    </source>
</evidence>
<proteinExistence type="inferred from homology"/>
<accession>A0ABP9V865</accession>
<evidence type="ECO:0000256" key="2">
    <source>
        <dbReference type="ARBA" id="ARBA00022723"/>
    </source>
</evidence>
<name>A0ABP9V865_9DEIO</name>
<keyword evidence="12" id="KW-1185">Reference proteome</keyword>
<feature type="binding site" evidence="9">
    <location>
        <position position="274"/>
    </location>
    <ligand>
        <name>K(+)</name>
        <dbReference type="ChEBI" id="CHEBI:29103"/>
    </ligand>
</feature>
<comment type="caution">
    <text evidence="9">Lacks conserved residue(s) required for the propagation of feature annotation.</text>
</comment>
<feature type="binding site" evidence="9">
    <location>
        <position position="132"/>
    </location>
    <ligand>
        <name>substrate</name>
    </ligand>
</feature>
<keyword evidence="5 9" id="KW-0067">ATP-binding</keyword>
<keyword evidence="9" id="KW-0963">Cytoplasm</keyword>
<dbReference type="EMBL" id="BAABRN010000001">
    <property type="protein sequence ID" value="GAA5500360.1"/>
    <property type="molecule type" value="Genomic_DNA"/>
</dbReference>
<keyword evidence="4 9" id="KW-0418">Kinase</keyword>
<keyword evidence="8 9" id="KW-0119">Carbohydrate metabolism</keyword>
<evidence type="ECO:0000256" key="6">
    <source>
        <dbReference type="ARBA" id="ARBA00022842"/>
    </source>
</evidence>
<feature type="binding site" evidence="9">
    <location>
        <position position="272"/>
    </location>
    <ligand>
        <name>K(+)</name>
        <dbReference type="ChEBI" id="CHEBI:29103"/>
    </ligand>
</feature>
<sequence length="293" mass="29635">MILVAGSANIDFFTPVEHLPAAGETVLGGDYFLAAGGKGANQAVACAKAGGRVAFLGALGQDSFAQTLRESLRQSGVQDWTITAAAPTGAAFIGVAQSGENAITVASGANSRLRSEHLPDLRGVQTLVLQLEIPLETVCAFAAQAKAAGVKVVLNAAPARPLPTELLGQLDHLIVNEGELAALGQAGDLAAQLRAVQALGPQVVTVTLGAQGSLTLDGDKLLDVPAYPVVVRDTTGAGDTFVGVLVAARSEGRNLAEALELASVGAGLACTQSGAQPSMPNRAAIMAAWQSRV</sequence>
<keyword evidence="2 9" id="KW-0479">Metal-binding</keyword>
<comment type="activity regulation">
    <text evidence="9">Activated by a monovalent cation that binds near, but not in, the active site. The most likely occupant of the site in vivo is potassium. Ion binding induces a conformational change that may alter substrate affinity.</text>
</comment>
<dbReference type="InterPro" id="IPR002139">
    <property type="entry name" value="Ribo/fructo_kinase"/>
</dbReference>